<evidence type="ECO:0000256" key="1">
    <source>
        <dbReference type="ARBA" id="ARBA00001933"/>
    </source>
</evidence>
<accession>A0A2P2BVM0</accession>
<dbReference type="EC" id="2.6.1.-" evidence="6"/>
<keyword evidence="9" id="KW-1185">Reference proteome</keyword>
<dbReference type="GO" id="GO:0006520">
    <property type="term" value="P:amino acid metabolic process"/>
    <property type="evidence" value="ECO:0007669"/>
    <property type="project" value="InterPro"/>
</dbReference>
<dbReference type="InterPro" id="IPR015421">
    <property type="entry name" value="PyrdxlP-dep_Trfase_major"/>
</dbReference>
<dbReference type="CDD" id="cd00609">
    <property type="entry name" value="AAT_like"/>
    <property type="match status" value="1"/>
</dbReference>
<evidence type="ECO:0000256" key="5">
    <source>
        <dbReference type="ARBA" id="ARBA00022898"/>
    </source>
</evidence>
<evidence type="ECO:0000313" key="8">
    <source>
        <dbReference type="EMBL" id="CEI74406.1"/>
    </source>
</evidence>
<dbReference type="PANTHER" id="PTHR46383">
    <property type="entry name" value="ASPARTATE AMINOTRANSFERASE"/>
    <property type="match status" value="1"/>
</dbReference>
<comment type="cofactor">
    <cofactor evidence="1 6">
        <name>pyridoxal 5'-phosphate</name>
        <dbReference type="ChEBI" id="CHEBI:597326"/>
    </cofactor>
</comment>
<feature type="domain" description="Aminotransferase class I/classII large" evidence="7">
    <location>
        <begin position="30"/>
        <end position="384"/>
    </location>
</feature>
<dbReference type="AlphaFoldDB" id="A0A2P2BVM0"/>
<keyword evidence="5" id="KW-0663">Pyridoxal phosphate</keyword>
<evidence type="ECO:0000259" key="7">
    <source>
        <dbReference type="Pfam" id="PF00155"/>
    </source>
</evidence>
<dbReference type="PANTHER" id="PTHR46383:SF1">
    <property type="entry name" value="ASPARTATE AMINOTRANSFERASE"/>
    <property type="match status" value="1"/>
</dbReference>
<dbReference type="Gene3D" id="3.40.640.10">
    <property type="entry name" value="Type I PLP-dependent aspartate aminotransferase-like (Major domain)"/>
    <property type="match status" value="1"/>
</dbReference>
<protein>
    <recommendedName>
        <fullName evidence="6">Aminotransferase</fullName>
        <ecNumber evidence="6">2.6.1.-</ecNumber>
    </recommendedName>
</protein>
<evidence type="ECO:0000313" key="9">
    <source>
        <dbReference type="Proteomes" id="UP000245695"/>
    </source>
</evidence>
<comment type="similarity">
    <text evidence="2 6">Belongs to the class-I pyridoxal-phosphate-dependent aminotransferase family.</text>
</comment>
<keyword evidence="3 6" id="KW-0032">Aminotransferase</keyword>
<dbReference type="InterPro" id="IPR004838">
    <property type="entry name" value="NHTrfase_class1_PyrdxlP-BS"/>
</dbReference>
<sequence length="393" mass="44157">MLSKRLETLTPSYTLEISSKIRQLKDLNLDVIDLSIGEPNFNVPVRAKLYGIESLNNNYTRYDAVTGIKPLKEEICKKLLKENNCTYCPEDIVVSSGAKHCLTNTLLALTNPNDEVLIPIPYWVSYPEIVKIVNAIPVFIHTSKDNSFKIKAEDLSRCISKNTKALILNNPNNPTGSIYTKNELEEIVEICYKNNIYILADEIYEKICYKDNFTSIASISNLAKDITITINGFSKSTNMTGLRLGYTASNSSIAKAISSIQGHSVSHPCITSQYIAYGALKECNSDINQFVNEYKLRRKLICTKLDSINDISYIKPYGAFYVFIDISKLKNTLSYNGSFSLEFCSKFLDTYNVAVVPGIAFGLDDYIRISFACDESVFLEGVDRLDKFINSFS</sequence>
<dbReference type="PROSITE" id="PS00105">
    <property type="entry name" value="AA_TRANSFER_CLASS_1"/>
    <property type="match status" value="1"/>
</dbReference>
<name>A0A2P2BVM0_9FIRM</name>
<dbReference type="Proteomes" id="UP000245695">
    <property type="component" value="Chromosome 1"/>
</dbReference>
<evidence type="ECO:0000256" key="4">
    <source>
        <dbReference type="ARBA" id="ARBA00022679"/>
    </source>
</evidence>
<dbReference type="InterPro" id="IPR004839">
    <property type="entry name" value="Aminotransferase_I/II_large"/>
</dbReference>
<dbReference type="RefSeq" id="WP_166506197.1">
    <property type="nucleotide sequence ID" value="NZ_LN650648.1"/>
</dbReference>
<proteinExistence type="inferred from homology"/>
<dbReference type="SUPFAM" id="SSF53383">
    <property type="entry name" value="PLP-dependent transferases"/>
    <property type="match status" value="1"/>
</dbReference>
<dbReference type="FunFam" id="3.40.640.10:FF:000033">
    <property type="entry name" value="Aspartate aminotransferase"/>
    <property type="match status" value="1"/>
</dbReference>
<dbReference type="Pfam" id="PF00155">
    <property type="entry name" value="Aminotran_1_2"/>
    <property type="match status" value="1"/>
</dbReference>
<dbReference type="InterPro" id="IPR050596">
    <property type="entry name" value="AspAT/PAT-like"/>
</dbReference>
<dbReference type="Gene3D" id="3.90.1150.10">
    <property type="entry name" value="Aspartate Aminotransferase, domain 1"/>
    <property type="match status" value="1"/>
</dbReference>
<evidence type="ECO:0000256" key="3">
    <source>
        <dbReference type="ARBA" id="ARBA00022576"/>
    </source>
</evidence>
<dbReference type="KEGG" id="rhom:FRIFI_2891"/>
<dbReference type="InterPro" id="IPR015424">
    <property type="entry name" value="PyrdxlP-dep_Trfase"/>
</dbReference>
<evidence type="ECO:0000256" key="6">
    <source>
        <dbReference type="RuleBase" id="RU000481"/>
    </source>
</evidence>
<gene>
    <name evidence="8" type="ORF">FRIFI_2891</name>
</gene>
<evidence type="ECO:0000256" key="2">
    <source>
        <dbReference type="ARBA" id="ARBA00007441"/>
    </source>
</evidence>
<organism evidence="8 9">
    <name type="scientific">Romboutsia hominis</name>
    <dbReference type="NCBI Taxonomy" id="1507512"/>
    <lineage>
        <taxon>Bacteria</taxon>
        <taxon>Bacillati</taxon>
        <taxon>Bacillota</taxon>
        <taxon>Clostridia</taxon>
        <taxon>Peptostreptococcales</taxon>
        <taxon>Peptostreptococcaceae</taxon>
        <taxon>Romboutsia</taxon>
    </lineage>
</organism>
<reference evidence="8 9" key="1">
    <citation type="submission" date="2014-09" db="EMBL/GenBank/DDBJ databases">
        <authorList>
            <person name="Hornung B.V."/>
        </authorList>
    </citation>
    <scope>NUCLEOTIDE SEQUENCE [LARGE SCALE GENOMIC DNA]</scope>
    <source>
        <strain evidence="8 9">FRIFI</strain>
    </source>
</reference>
<dbReference type="InterPro" id="IPR015422">
    <property type="entry name" value="PyrdxlP-dep_Trfase_small"/>
</dbReference>
<dbReference type="GO" id="GO:0008483">
    <property type="term" value="F:transaminase activity"/>
    <property type="evidence" value="ECO:0007669"/>
    <property type="project" value="UniProtKB-KW"/>
</dbReference>
<dbReference type="GO" id="GO:0030170">
    <property type="term" value="F:pyridoxal phosphate binding"/>
    <property type="evidence" value="ECO:0007669"/>
    <property type="project" value="InterPro"/>
</dbReference>
<dbReference type="EMBL" id="LN650648">
    <property type="protein sequence ID" value="CEI74406.1"/>
    <property type="molecule type" value="Genomic_DNA"/>
</dbReference>
<keyword evidence="4 6" id="KW-0808">Transferase</keyword>